<name>A0A229T3S4_9PSEU</name>
<evidence type="ECO:0000313" key="4">
    <source>
        <dbReference type="EMBL" id="OXM65906.1"/>
    </source>
</evidence>
<dbReference type="InterPro" id="IPR057326">
    <property type="entry name" value="KR_dom"/>
</dbReference>
<dbReference type="InterPro" id="IPR013968">
    <property type="entry name" value="PKS_KR"/>
</dbReference>
<protein>
    <recommendedName>
        <fullName evidence="3">Ketoreductase domain-containing protein</fullName>
    </recommendedName>
</protein>
<proteinExistence type="predicted"/>
<keyword evidence="5" id="KW-1185">Reference proteome</keyword>
<feature type="domain" description="Ketoreductase" evidence="3">
    <location>
        <begin position="98"/>
        <end position="267"/>
    </location>
</feature>
<dbReference type="GO" id="GO:0004312">
    <property type="term" value="F:fatty acid synthase activity"/>
    <property type="evidence" value="ECO:0007669"/>
    <property type="project" value="TreeGrafter"/>
</dbReference>
<keyword evidence="2" id="KW-0597">Phosphoprotein</keyword>
<accession>A0A229T3S4</accession>
<dbReference type="OrthoDB" id="5183004at2"/>
<dbReference type="InterPro" id="IPR036291">
    <property type="entry name" value="NAD(P)-bd_dom_sf"/>
</dbReference>
<dbReference type="AlphaFoldDB" id="A0A229T3S4"/>
<dbReference type="Gene3D" id="3.40.50.720">
    <property type="entry name" value="NAD(P)-binding Rossmann-like Domain"/>
    <property type="match status" value="1"/>
</dbReference>
<sequence length="389" mass="40530">MDDDGIVVELGARWRAGDATLVLEAIHAAADGGVPLTLVHRGAGGRSLLLAASAEWPRLTCREVVRDTHAAFRPRPERWAHHRLLPAGRPMGPTGIAISGGLGGLGLALAARLGAAGHRLWLLDRRPVSGLALADQHRLAAVARATRVVVHQSDVTKAVPDSPFPVTALVHAAGELELHPLRDIGAGRLERLAPAKAAALRTLVRALAPGGLRSVVVFGSAESRRPHPLFGGYALANELVRLEAARLRRKHRGVRLVTAEWSLWSDVGMAGPSAGAAAAAGFATVPPDWGAQAAELLLDAGNSVPGELVLGGPQPTPDRPLAAIAGVAGSSVARDGRSVDRLVALCRPVRGGRHRVAGGRGTVVRAVVDGRAVATWTSPVHDWADRRPG</sequence>
<evidence type="ECO:0000259" key="3">
    <source>
        <dbReference type="SMART" id="SM00822"/>
    </source>
</evidence>
<organism evidence="4 5">
    <name type="scientific">Amycolatopsis vastitatis</name>
    <dbReference type="NCBI Taxonomy" id="1905142"/>
    <lineage>
        <taxon>Bacteria</taxon>
        <taxon>Bacillati</taxon>
        <taxon>Actinomycetota</taxon>
        <taxon>Actinomycetes</taxon>
        <taxon>Pseudonocardiales</taxon>
        <taxon>Pseudonocardiaceae</taxon>
        <taxon>Amycolatopsis</taxon>
    </lineage>
</organism>
<dbReference type="GO" id="GO:0006633">
    <property type="term" value="P:fatty acid biosynthetic process"/>
    <property type="evidence" value="ECO:0007669"/>
    <property type="project" value="TreeGrafter"/>
</dbReference>
<dbReference type="RefSeq" id="WP_093949268.1">
    <property type="nucleotide sequence ID" value="NZ_NMUL01000021.1"/>
</dbReference>
<dbReference type="SMART" id="SM00822">
    <property type="entry name" value="PKS_KR"/>
    <property type="match status" value="1"/>
</dbReference>
<reference evidence="5" key="1">
    <citation type="submission" date="2017-07" db="EMBL/GenBank/DDBJ databases">
        <title>Comparative genome mining reveals phylogenetic distribution patterns of secondary metabolites in Amycolatopsis.</title>
        <authorList>
            <person name="Adamek M."/>
            <person name="Alanjary M."/>
            <person name="Sales-Ortells H."/>
            <person name="Goodfellow M."/>
            <person name="Bull A.T."/>
            <person name="Kalinowski J."/>
            <person name="Ziemert N."/>
        </authorList>
    </citation>
    <scope>NUCLEOTIDE SEQUENCE [LARGE SCALE GENOMIC DNA]</scope>
    <source>
        <strain evidence="5">H5</strain>
    </source>
</reference>
<dbReference type="EMBL" id="NMUL01000021">
    <property type="protein sequence ID" value="OXM65906.1"/>
    <property type="molecule type" value="Genomic_DNA"/>
</dbReference>
<dbReference type="InterPro" id="IPR050091">
    <property type="entry name" value="PKS_NRPS_Biosynth_Enz"/>
</dbReference>
<dbReference type="PANTHER" id="PTHR43775:SF37">
    <property type="entry name" value="SI:DKEY-61P9.11"/>
    <property type="match status" value="1"/>
</dbReference>
<dbReference type="Proteomes" id="UP000215199">
    <property type="component" value="Unassembled WGS sequence"/>
</dbReference>
<evidence type="ECO:0000256" key="2">
    <source>
        <dbReference type="ARBA" id="ARBA00022553"/>
    </source>
</evidence>
<dbReference type="Pfam" id="PF08659">
    <property type="entry name" value="KR"/>
    <property type="match status" value="1"/>
</dbReference>
<dbReference type="PANTHER" id="PTHR43775">
    <property type="entry name" value="FATTY ACID SYNTHASE"/>
    <property type="match status" value="1"/>
</dbReference>
<gene>
    <name evidence="4" type="ORF">CF165_21210</name>
</gene>
<dbReference type="SUPFAM" id="SSF51735">
    <property type="entry name" value="NAD(P)-binding Rossmann-fold domains"/>
    <property type="match status" value="1"/>
</dbReference>
<evidence type="ECO:0000313" key="5">
    <source>
        <dbReference type="Proteomes" id="UP000215199"/>
    </source>
</evidence>
<comment type="caution">
    <text evidence="4">The sequence shown here is derived from an EMBL/GenBank/DDBJ whole genome shotgun (WGS) entry which is preliminary data.</text>
</comment>
<keyword evidence="1" id="KW-0596">Phosphopantetheine</keyword>
<evidence type="ECO:0000256" key="1">
    <source>
        <dbReference type="ARBA" id="ARBA00022450"/>
    </source>
</evidence>